<dbReference type="PANTHER" id="PTHR11697">
    <property type="entry name" value="GENERAL TRANSCRIPTION FACTOR 2-RELATED ZINC FINGER PROTEIN"/>
    <property type="match status" value="1"/>
</dbReference>
<name>A0A6G0HKR1_LARCR</name>
<comment type="caution">
    <text evidence="1">The sequence shown here is derived from an EMBL/GenBank/DDBJ whole genome shotgun (WGS) entry which is preliminary data.</text>
</comment>
<sequence length="265" mass="30273">MDFFSVCNMLYKFCRRPTVAILYKGETLKRLLDQRWTGHSATVSVILKSFDDLSTLLREITCNRAFRADLHIEATGLWMSMFEPSFKFIAEMVHKILAYPDPPNKMSQSEDMDLLTGLQLIHSACTCLESIRTETEFQAILAHCDSVTKRPSKRKRSQNTAFADYVVEEISTHVDTNDETELRRIYFSCIDSVCGEMKNRFGKNNCELMEALNDLDPVQATFLDVSKVKPLLDLTKTPALDSEFKVARNFLKTQMQVSSPPDGEK</sequence>
<dbReference type="EMBL" id="REGW02000022">
    <property type="protein sequence ID" value="KAE8279673.1"/>
    <property type="molecule type" value="Genomic_DNA"/>
</dbReference>
<organism evidence="1 2">
    <name type="scientific">Larimichthys crocea</name>
    <name type="common">Large yellow croaker</name>
    <name type="synonym">Pseudosciaena crocea</name>
    <dbReference type="NCBI Taxonomy" id="215358"/>
    <lineage>
        <taxon>Eukaryota</taxon>
        <taxon>Metazoa</taxon>
        <taxon>Chordata</taxon>
        <taxon>Craniata</taxon>
        <taxon>Vertebrata</taxon>
        <taxon>Euteleostomi</taxon>
        <taxon>Actinopterygii</taxon>
        <taxon>Neopterygii</taxon>
        <taxon>Teleostei</taxon>
        <taxon>Neoteleostei</taxon>
        <taxon>Acanthomorphata</taxon>
        <taxon>Eupercaria</taxon>
        <taxon>Sciaenidae</taxon>
        <taxon>Larimichthys</taxon>
    </lineage>
</organism>
<proteinExistence type="predicted"/>
<protein>
    <submittedName>
        <fullName evidence="1">Uncharacterized protein</fullName>
    </submittedName>
</protein>
<evidence type="ECO:0000313" key="2">
    <source>
        <dbReference type="Proteomes" id="UP000424527"/>
    </source>
</evidence>
<accession>A0A6G0HKR1</accession>
<dbReference type="InterPro" id="IPR055298">
    <property type="entry name" value="AtLOH3-like"/>
</dbReference>
<gene>
    <name evidence="1" type="ORF">D5F01_LYC21802</name>
</gene>
<keyword evidence="2" id="KW-1185">Reference proteome</keyword>
<dbReference type="AlphaFoldDB" id="A0A6G0HKR1"/>
<reference evidence="1 2" key="1">
    <citation type="submission" date="2019-07" db="EMBL/GenBank/DDBJ databases">
        <title>Chromosome genome assembly for large yellow croaker.</title>
        <authorList>
            <person name="Xiao S."/>
        </authorList>
    </citation>
    <scope>NUCLEOTIDE SEQUENCE [LARGE SCALE GENOMIC DNA]</scope>
    <source>
        <strain evidence="1">JMULYC20181020</strain>
        <tissue evidence="1">Muscle</tissue>
    </source>
</reference>
<evidence type="ECO:0000313" key="1">
    <source>
        <dbReference type="EMBL" id="KAE8279673.1"/>
    </source>
</evidence>
<dbReference type="Proteomes" id="UP000424527">
    <property type="component" value="Unassembled WGS sequence"/>
</dbReference>
<dbReference type="PANTHER" id="PTHR11697:SF230">
    <property type="entry name" value="ZINC FINGER, MYM DOMAIN CONTAINING 1"/>
    <property type="match status" value="1"/>
</dbReference>